<feature type="compositionally biased region" description="Basic and acidic residues" evidence="1">
    <location>
        <begin position="12"/>
        <end position="23"/>
    </location>
</feature>
<dbReference type="AlphaFoldDB" id="A0A9P0PL22"/>
<dbReference type="OrthoDB" id="6774481at2759"/>
<protein>
    <submittedName>
        <fullName evidence="2">Uncharacterized protein</fullName>
    </submittedName>
</protein>
<dbReference type="PANTHER" id="PTHR10773:SF19">
    <property type="match status" value="1"/>
</dbReference>
<evidence type="ECO:0000256" key="1">
    <source>
        <dbReference type="SAM" id="MobiDB-lite"/>
    </source>
</evidence>
<evidence type="ECO:0000313" key="2">
    <source>
        <dbReference type="EMBL" id="CAH1988134.1"/>
    </source>
</evidence>
<accession>A0A9P0PL22</accession>
<keyword evidence="3" id="KW-1185">Reference proteome</keyword>
<dbReference type="EMBL" id="CAKOFQ010007037">
    <property type="protein sequence ID" value="CAH1988134.1"/>
    <property type="molecule type" value="Genomic_DNA"/>
</dbReference>
<name>A0A9P0PL22_ACAOB</name>
<sequence length="240" mass="27591">MSAEISTNEAVSAEHNDMIEGEPRSSGGWTDTSSTEDELSEPFGSGGSEADPDFFPNDLSDSEIDEPLDVSRKQKQKRSVQFPCQTQKISRKRKTDKSEWQKNKAKRLGYESARTIKQSDGTTKRIKVEREEKKIKPACGEKCRLKCSMKISEEARKQIFQQFWAMGDLQRQREFISRGMVSVQPKYRYYVKLEGSRRLNQAYYLNVDSQNIRVCKHGKHSTVPETIKDGIRDHINTKNT</sequence>
<feature type="compositionally biased region" description="Polar residues" evidence="1">
    <location>
        <begin position="1"/>
        <end position="10"/>
    </location>
</feature>
<dbReference type="Proteomes" id="UP001152888">
    <property type="component" value="Unassembled WGS sequence"/>
</dbReference>
<organism evidence="2 3">
    <name type="scientific">Acanthoscelides obtectus</name>
    <name type="common">Bean weevil</name>
    <name type="synonym">Bruchus obtectus</name>
    <dbReference type="NCBI Taxonomy" id="200917"/>
    <lineage>
        <taxon>Eukaryota</taxon>
        <taxon>Metazoa</taxon>
        <taxon>Ecdysozoa</taxon>
        <taxon>Arthropoda</taxon>
        <taxon>Hexapoda</taxon>
        <taxon>Insecta</taxon>
        <taxon>Pterygota</taxon>
        <taxon>Neoptera</taxon>
        <taxon>Endopterygota</taxon>
        <taxon>Coleoptera</taxon>
        <taxon>Polyphaga</taxon>
        <taxon>Cucujiformia</taxon>
        <taxon>Chrysomeloidea</taxon>
        <taxon>Chrysomelidae</taxon>
        <taxon>Bruchinae</taxon>
        <taxon>Bruchini</taxon>
        <taxon>Acanthoscelides</taxon>
    </lineage>
</organism>
<proteinExistence type="predicted"/>
<reference evidence="2" key="1">
    <citation type="submission" date="2022-03" db="EMBL/GenBank/DDBJ databases">
        <authorList>
            <person name="Sayadi A."/>
        </authorList>
    </citation>
    <scope>NUCLEOTIDE SEQUENCE</scope>
</reference>
<dbReference type="PANTHER" id="PTHR10773">
    <property type="entry name" value="DNA-DIRECTED RNA POLYMERASES I, II, AND III SUBUNIT RPABC2"/>
    <property type="match status" value="1"/>
</dbReference>
<comment type="caution">
    <text evidence="2">The sequence shown here is derived from an EMBL/GenBank/DDBJ whole genome shotgun (WGS) entry which is preliminary data.</text>
</comment>
<gene>
    <name evidence="2" type="ORF">ACAOBT_LOCUS18298</name>
</gene>
<feature type="region of interest" description="Disordered" evidence="1">
    <location>
        <begin position="1"/>
        <end position="105"/>
    </location>
</feature>
<evidence type="ECO:0000313" key="3">
    <source>
        <dbReference type="Proteomes" id="UP001152888"/>
    </source>
</evidence>